<feature type="disulfide bond" evidence="24">
    <location>
        <begin position="530"/>
        <end position="535"/>
    </location>
</feature>
<dbReference type="FunFam" id="2.10.25.10:FF:000075">
    <property type="entry name" value="Integrin beta"/>
    <property type="match status" value="1"/>
</dbReference>
<evidence type="ECO:0000256" key="2">
    <source>
        <dbReference type="ARBA" id="ARBA00007449"/>
    </source>
</evidence>
<dbReference type="Gene3D" id="2.60.40.1510">
    <property type="entry name" value="ntegrin, alpha v. Chain A, domain 3"/>
    <property type="match status" value="1"/>
</dbReference>
<dbReference type="GO" id="GO:0009986">
    <property type="term" value="C:cell surface"/>
    <property type="evidence" value="ECO:0007669"/>
    <property type="project" value="TreeGrafter"/>
</dbReference>
<dbReference type="Pfam" id="PF23105">
    <property type="entry name" value="EGF_integrin"/>
    <property type="match status" value="1"/>
</dbReference>
<feature type="signal peptide" evidence="27">
    <location>
        <begin position="1"/>
        <end position="23"/>
    </location>
</feature>
<evidence type="ECO:0000256" key="26">
    <source>
        <dbReference type="SAM" id="Phobius"/>
    </source>
</evidence>
<evidence type="ECO:0000256" key="25">
    <source>
        <dbReference type="RuleBase" id="RU000633"/>
    </source>
</evidence>
<evidence type="ECO:0000313" key="32">
    <source>
        <dbReference type="EMBL" id="KAJ8362174.1"/>
    </source>
</evidence>
<feature type="disulfide bond" evidence="24">
    <location>
        <begin position="35"/>
        <end position="45"/>
    </location>
</feature>
<feature type="disulfide bond" evidence="24">
    <location>
        <begin position="489"/>
        <end position="494"/>
    </location>
</feature>
<name>A0AAD7R3X5_9TELE</name>
<keyword evidence="9" id="KW-0677">Repeat</keyword>
<dbReference type="GO" id="GO:0005178">
    <property type="term" value="F:integrin binding"/>
    <property type="evidence" value="ECO:0007669"/>
    <property type="project" value="TreeGrafter"/>
</dbReference>
<dbReference type="Pfam" id="PF18372">
    <property type="entry name" value="I-EGF_1"/>
    <property type="match status" value="1"/>
</dbReference>
<keyword evidence="13" id="KW-0581">Phagocytosis</keyword>
<dbReference type="GO" id="GO:0045124">
    <property type="term" value="P:regulation of bone resorption"/>
    <property type="evidence" value="ECO:0007669"/>
    <property type="project" value="UniProtKB-ARBA"/>
</dbReference>
<evidence type="ECO:0000259" key="30">
    <source>
        <dbReference type="SMART" id="SM01241"/>
    </source>
</evidence>
<dbReference type="PANTHER" id="PTHR10082">
    <property type="entry name" value="INTEGRIN BETA SUBUNIT"/>
    <property type="match status" value="1"/>
</dbReference>
<dbReference type="GO" id="GO:0070527">
    <property type="term" value="P:platelet aggregation"/>
    <property type="evidence" value="ECO:0007669"/>
    <property type="project" value="TreeGrafter"/>
</dbReference>
<protein>
    <recommendedName>
        <fullName evidence="25">Integrin beta</fullName>
    </recommendedName>
</protein>
<evidence type="ECO:0000256" key="11">
    <source>
        <dbReference type="ARBA" id="ARBA00022842"/>
    </source>
</evidence>
<keyword evidence="14 26" id="KW-1133">Transmembrane helix</keyword>
<feature type="disulfide bond" evidence="24">
    <location>
        <begin position="511"/>
        <end position="516"/>
    </location>
</feature>
<dbReference type="InterPro" id="IPR002369">
    <property type="entry name" value="Integrin_bsu_VWA"/>
</dbReference>
<dbReference type="Gene3D" id="6.20.50.10">
    <property type="match status" value="1"/>
</dbReference>
<gene>
    <name evidence="32" type="ORF">AAFF_G00390890</name>
</gene>
<dbReference type="InterPro" id="IPR057243">
    <property type="entry name" value="Integrin_I-EGF_CS"/>
</dbReference>
<keyword evidence="21" id="KW-0873">Pyrrolidone carboxylic acid</keyword>
<evidence type="ECO:0000256" key="18">
    <source>
        <dbReference type="ARBA" id="ARBA00023157"/>
    </source>
</evidence>
<evidence type="ECO:0000256" key="9">
    <source>
        <dbReference type="ARBA" id="ARBA00022737"/>
    </source>
</evidence>
<organism evidence="32 33">
    <name type="scientific">Aldrovandia affinis</name>
    <dbReference type="NCBI Taxonomy" id="143900"/>
    <lineage>
        <taxon>Eukaryota</taxon>
        <taxon>Metazoa</taxon>
        <taxon>Chordata</taxon>
        <taxon>Craniata</taxon>
        <taxon>Vertebrata</taxon>
        <taxon>Euteleostomi</taxon>
        <taxon>Actinopterygii</taxon>
        <taxon>Neopterygii</taxon>
        <taxon>Teleostei</taxon>
        <taxon>Notacanthiformes</taxon>
        <taxon>Halosauridae</taxon>
        <taxon>Aldrovandia</taxon>
    </lineage>
</organism>
<evidence type="ECO:0000256" key="13">
    <source>
        <dbReference type="ARBA" id="ARBA00022907"/>
    </source>
</evidence>
<evidence type="ECO:0000256" key="3">
    <source>
        <dbReference type="ARBA" id="ARBA00022475"/>
    </source>
</evidence>
<feature type="disulfide bond" evidence="24">
    <location>
        <begin position="442"/>
        <end position="483"/>
    </location>
</feature>
<dbReference type="GO" id="GO:0045121">
    <property type="term" value="C:membrane raft"/>
    <property type="evidence" value="ECO:0007669"/>
    <property type="project" value="UniProtKB-SubCell"/>
</dbReference>
<keyword evidence="20" id="KW-0628">Postsynaptic cell membrane</keyword>
<dbReference type="InterPro" id="IPR015812">
    <property type="entry name" value="Integrin_bsu"/>
</dbReference>
<comment type="subcellular location">
    <subcellularLocation>
        <location evidence="25">Cell membrane</location>
        <topology evidence="25">Single-pass type I membrane protein</topology>
    </subcellularLocation>
    <subcellularLocation>
        <location evidence="1">Cell projection</location>
        <location evidence="1">Lamellipodium membrane</location>
    </subcellularLocation>
    <subcellularLocation>
        <location evidence="23">Membrane raft</location>
        <topology evidence="23">Single-pass type I membrane protein</topology>
    </subcellularLocation>
    <subcellularLocation>
        <location evidence="22">Postsynaptic cell membrane</location>
        <topology evidence="22">Single-pass type I membrane protein</topology>
    </subcellularLocation>
</comment>
<comment type="similarity">
    <text evidence="2 25">Belongs to the integrin beta chain family.</text>
</comment>
<evidence type="ECO:0000256" key="15">
    <source>
        <dbReference type="ARBA" id="ARBA00023018"/>
    </source>
</evidence>
<dbReference type="GO" id="GO:0033627">
    <property type="term" value="P:cell adhesion mediated by integrin"/>
    <property type="evidence" value="ECO:0007669"/>
    <property type="project" value="TreeGrafter"/>
</dbReference>
<evidence type="ECO:0000256" key="5">
    <source>
        <dbReference type="ARBA" id="ARBA00022553"/>
    </source>
</evidence>
<evidence type="ECO:0000256" key="24">
    <source>
        <dbReference type="PIRSR" id="PIRSR002512-1"/>
    </source>
</evidence>
<evidence type="ECO:0000256" key="1">
    <source>
        <dbReference type="ARBA" id="ARBA00004121"/>
    </source>
</evidence>
<dbReference type="PROSITE" id="PS00243">
    <property type="entry name" value="I_EGF_1"/>
    <property type="match status" value="1"/>
</dbReference>
<dbReference type="SUPFAM" id="SSF53300">
    <property type="entry name" value="vWA-like"/>
    <property type="match status" value="1"/>
</dbReference>
<keyword evidence="3" id="KW-1003">Cell membrane</keyword>
<feature type="disulfide bond" evidence="24">
    <location>
        <begin position="38"/>
        <end position="74"/>
    </location>
</feature>
<keyword evidence="15" id="KW-0770">Synapse</keyword>
<evidence type="ECO:0000256" key="8">
    <source>
        <dbReference type="ARBA" id="ARBA00022729"/>
    </source>
</evidence>
<feature type="disulfide bond" evidence="24">
    <location>
        <begin position="554"/>
        <end position="591"/>
    </location>
</feature>
<evidence type="ECO:0000256" key="21">
    <source>
        <dbReference type="ARBA" id="ARBA00023283"/>
    </source>
</evidence>
<feature type="domain" description="PSI" evidence="29">
    <location>
        <begin position="26"/>
        <end position="75"/>
    </location>
</feature>
<dbReference type="FunFam" id="1.20.5.100:FF:000002">
    <property type="entry name" value="Integrin beta"/>
    <property type="match status" value="1"/>
</dbReference>
<evidence type="ECO:0000256" key="17">
    <source>
        <dbReference type="ARBA" id="ARBA00023136"/>
    </source>
</evidence>
<dbReference type="Gene3D" id="3.40.50.410">
    <property type="entry name" value="von Willebrand factor, type A domain"/>
    <property type="match status" value="2"/>
</dbReference>
<feature type="disulfide bond" evidence="24">
    <location>
        <begin position="217"/>
        <end position="258"/>
    </location>
</feature>
<feature type="disulfide bond" evidence="24">
    <location>
        <begin position="491"/>
        <end position="524"/>
    </location>
</feature>
<dbReference type="GO" id="GO:0045211">
    <property type="term" value="C:postsynaptic membrane"/>
    <property type="evidence" value="ECO:0007669"/>
    <property type="project" value="UniProtKB-SubCell"/>
</dbReference>
<feature type="disulfide bond" evidence="24">
    <location>
        <begin position="391"/>
        <end position="618"/>
    </location>
</feature>
<feature type="domain" description="Integrin beta subunit cytoplasmic" evidence="30">
    <location>
        <begin position="679"/>
        <end position="725"/>
    </location>
</feature>
<dbReference type="FunFam" id="4.10.1240.30:FF:000001">
    <property type="entry name" value="Integrin beta"/>
    <property type="match status" value="1"/>
</dbReference>
<dbReference type="GO" id="GO:0016477">
    <property type="term" value="P:cell migration"/>
    <property type="evidence" value="ECO:0007669"/>
    <property type="project" value="TreeGrafter"/>
</dbReference>
<proteinExistence type="inferred from homology"/>
<dbReference type="InterPro" id="IPR040622">
    <property type="entry name" value="EGF_integrin_1"/>
</dbReference>
<keyword evidence="6 25" id="KW-0812">Transmembrane</keyword>
<reference evidence="32" key="1">
    <citation type="journal article" date="2023" name="Science">
        <title>Genome structures resolve the early diversification of teleost fishes.</title>
        <authorList>
            <person name="Parey E."/>
            <person name="Louis A."/>
            <person name="Montfort J."/>
            <person name="Bouchez O."/>
            <person name="Roques C."/>
            <person name="Iampietro C."/>
            <person name="Lluch J."/>
            <person name="Castinel A."/>
            <person name="Donnadieu C."/>
            <person name="Desvignes T."/>
            <person name="Floi Bucao C."/>
            <person name="Jouanno E."/>
            <person name="Wen M."/>
            <person name="Mejri S."/>
            <person name="Dirks R."/>
            <person name="Jansen H."/>
            <person name="Henkel C."/>
            <person name="Chen W.J."/>
            <person name="Zahm M."/>
            <person name="Cabau C."/>
            <person name="Klopp C."/>
            <person name="Thompson A.W."/>
            <person name="Robinson-Rechavi M."/>
            <person name="Braasch I."/>
            <person name="Lecointre G."/>
            <person name="Bobe J."/>
            <person name="Postlethwait J.H."/>
            <person name="Berthelot C."/>
            <person name="Roest Crollius H."/>
            <person name="Guiguen Y."/>
        </authorList>
    </citation>
    <scope>NUCLEOTIDE SEQUENCE</scope>
    <source>
        <strain evidence="32">NC1722</strain>
    </source>
</reference>
<feature type="disulfide bond" evidence="24">
    <location>
        <begin position="568"/>
        <end position="577"/>
    </location>
</feature>
<dbReference type="AlphaFoldDB" id="A0AAD7R3X5"/>
<dbReference type="InterPro" id="IPR013111">
    <property type="entry name" value="EGF_extracell"/>
</dbReference>
<keyword evidence="16 25" id="KW-0401">Integrin</keyword>
<dbReference type="Pfam" id="PF07965">
    <property type="entry name" value="Integrin_B_tail"/>
    <property type="match status" value="1"/>
</dbReference>
<dbReference type="InterPro" id="IPR033760">
    <property type="entry name" value="Integrin_beta_N"/>
</dbReference>
<dbReference type="SMART" id="SM01241">
    <property type="entry name" value="Integrin_b_cyt"/>
    <property type="match status" value="1"/>
</dbReference>
<dbReference type="Proteomes" id="UP001221898">
    <property type="component" value="Unassembled WGS sequence"/>
</dbReference>
<dbReference type="InterPro" id="IPR036349">
    <property type="entry name" value="Integrin_bsu_tail_dom_sf"/>
</dbReference>
<dbReference type="EMBL" id="JAINUG010000733">
    <property type="protein sequence ID" value="KAJ8362174.1"/>
    <property type="molecule type" value="Genomic_DNA"/>
</dbReference>
<evidence type="ECO:0000256" key="19">
    <source>
        <dbReference type="ARBA" id="ARBA00023180"/>
    </source>
</evidence>
<evidence type="ECO:0000256" key="27">
    <source>
        <dbReference type="SAM" id="SignalP"/>
    </source>
</evidence>
<dbReference type="Pfam" id="PF08725">
    <property type="entry name" value="Integrin_b_cyt"/>
    <property type="match status" value="1"/>
</dbReference>
<dbReference type="PANTHER" id="PTHR10082:SF25">
    <property type="entry name" value="INTEGRIN BETA-3"/>
    <property type="match status" value="1"/>
</dbReference>
<dbReference type="Gene3D" id="2.10.25.10">
    <property type="entry name" value="Laminin"/>
    <property type="match status" value="3"/>
</dbReference>
<keyword evidence="4" id="KW-0245">EGF-like domain</keyword>
<evidence type="ECO:0000256" key="20">
    <source>
        <dbReference type="ARBA" id="ARBA00023257"/>
    </source>
</evidence>
<dbReference type="GO" id="GO:0006909">
    <property type="term" value="P:phagocytosis"/>
    <property type="evidence" value="ECO:0007669"/>
    <property type="project" value="UniProtKB-KW"/>
</dbReference>
<dbReference type="SMART" id="SM00187">
    <property type="entry name" value="INB"/>
    <property type="match status" value="1"/>
</dbReference>
<dbReference type="GO" id="GO:0030335">
    <property type="term" value="P:positive regulation of cell migration"/>
    <property type="evidence" value="ECO:0007669"/>
    <property type="project" value="UniProtKB-ARBA"/>
</dbReference>
<feature type="disulfide bond" evidence="24">
    <location>
        <begin position="418"/>
        <end position="422"/>
    </location>
</feature>
<sequence>MGTFMPHIWTFYLVLLAETDVLGSNICTSRGVSTCKQCLAVHPSCAWCFQEDFGLGADSSSRCDLRDSLLEAGCGAESLEFPTSNLTIEEDRPLTDTASGGAREVTQVQPQRLHLTLRPDDSRRFTVKVRQVEDYPVDLYYLMDLSYSMRDDLASLRYLGNKLAADMAQTTSNLRMGFGAFMDKPISPARLHLPRGGAEPLPRDPEVLSAPVWAVVCEEKIGWRQGSSHLLVFTTDAETHMALDGRVAGLVQPNDGECHLDSSNHYDKSSTLDYPSLALLTEKMSKNNINLIFAVTSPVMPLYQNYSKLIPGTTVGMLSDDSGNVIQLIKEAYAKIRSRVELEVLGLPEELGLSFSASCLPGELSPGVKACSGLKIGDTVSFSVEAKMRGCPQEKRKSFVLKPLGFRDTLRVTVDFECECACQGHAQPSTHDCSQGNGTYQCGICQCHPGRLGPRCECAEGDHSTSERSDCSPARAQQGAPVCGGRGDCLCGQCTCHASPFGKVWGPFCECDNFNCLRFKGQLCSGHGTCDCGACQCDADWTGRTLHMHPAGACGSTCDRCPTCPDACTIKKECVECHHFQRGRLFEEGSCAQMCRDEIKLVDNLILQDLHGRYAANCTYKDEDDCVVRFQYYADASGQSILFIVKESECPKGPDILVLLLSVMGAILLLGLAGLLVWKLLVTVHDRREFVKFEEERSRAKWDTGHNPLYKGATSTFTNVTYRGNAE</sequence>
<dbReference type="GO" id="GO:0007229">
    <property type="term" value="P:integrin-mediated signaling pathway"/>
    <property type="evidence" value="ECO:0007669"/>
    <property type="project" value="UniProtKB-KW"/>
</dbReference>
<dbReference type="GO" id="GO:0070051">
    <property type="term" value="F:fibrinogen binding"/>
    <property type="evidence" value="ECO:0007669"/>
    <property type="project" value="TreeGrafter"/>
</dbReference>
<dbReference type="GO" id="GO:0008305">
    <property type="term" value="C:integrin complex"/>
    <property type="evidence" value="ECO:0007669"/>
    <property type="project" value="TreeGrafter"/>
</dbReference>
<keyword evidence="19" id="KW-0325">Glycoprotein</keyword>
<dbReference type="Gene3D" id="4.10.1240.30">
    <property type="match status" value="1"/>
</dbReference>
<dbReference type="InterPro" id="IPR012896">
    <property type="entry name" value="Integrin_bsu_tail"/>
</dbReference>
<feature type="chain" id="PRO_5041979385" description="Integrin beta" evidence="27">
    <location>
        <begin position="24"/>
        <end position="727"/>
    </location>
</feature>
<dbReference type="SUPFAM" id="SSF57196">
    <property type="entry name" value="EGF/Laminin"/>
    <property type="match status" value="1"/>
</dbReference>
<keyword evidence="5" id="KW-0597">Phosphoprotein</keyword>
<evidence type="ECO:0000256" key="6">
    <source>
        <dbReference type="ARBA" id="ARBA00022692"/>
    </source>
</evidence>
<feature type="disulfide bond" evidence="24">
    <location>
        <begin position="433"/>
        <end position="445"/>
    </location>
</feature>
<evidence type="ECO:0000256" key="14">
    <source>
        <dbReference type="ARBA" id="ARBA00022989"/>
    </source>
</evidence>
<dbReference type="GO" id="GO:0008284">
    <property type="term" value="P:positive regulation of cell population proliferation"/>
    <property type="evidence" value="ECO:0007669"/>
    <property type="project" value="UniProtKB-ARBA"/>
</dbReference>
<dbReference type="Pfam" id="PF17205">
    <property type="entry name" value="PSI_integrin"/>
    <property type="match status" value="1"/>
</dbReference>
<feature type="domain" description="Integrin beta subunit VWA" evidence="28">
    <location>
        <begin position="34"/>
        <end position="420"/>
    </location>
</feature>
<feature type="disulfide bond" evidence="24">
    <location>
        <begin position="496"/>
        <end position="509"/>
    </location>
</feature>
<dbReference type="Pfam" id="PF07974">
    <property type="entry name" value="EGF_2"/>
    <property type="match status" value="1"/>
</dbReference>
<dbReference type="GO" id="GO:0031258">
    <property type="term" value="C:lamellipodium membrane"/>
    <property type="evidence" value="ECO:0007669"/>
    <property type="project" value="UniProtKB-SubCell"/>
</dbReference>
<dbReference type="FunFam" id="2.10.25.10:FF:000036">
    <property type="entry name" value="Integrin beta"/>
    <property type="match status" value="1"/>
</dbReference>
<evidence type="ECO:0000256" key="22">
    <source>
        <dbReference type="ARBA" id="ARBA00035006"/>
    </source>
</evidence>
<keyword evidence="7" id="KW-0479">Metal-binding</keyword>
<dbReference type="GO" id="GO:0001968">
    <property type="term" value="F:fibronectin binding"/>
    <property type="evidence" value="ECO:0007669"/>
    <property type="project" value="TreeGrafter"/>
</dbReference>
<evidence type="ECO:0000259" key="28">
    <source>
        <dbReference type="SMART" id="SM00187"/>
    </source>
</evidence>
<feature type="disulfide bond" evidence="24">
    <location>
        <begin position="574"/>
        <end position="650"/>
    </location>
</feature>
<feature type="disulfide bond" evidence="24">
    <location>
        <begin position="447"/>
        <end position="456"/>
    </location>
</feature>
<keyword evidence="8 27" id="KW-0732">Signal</keyword>
<keyword evidence="17 26" id="KW-0472">Membrane</keyword>
<dbReference type="InterPro" id="IPR032695">
    <property type="entry name" value="Integrin_dom_sf"/>
</dbReference>
<keyword evidence="10" id="KW-0106">Calcium</keyword>
<dbReference type="SMART" id="SM00423">
    <property type="entry name" value="PSI"/>
    <property type="match status" value="1"/>
</dbReference>
<accession>A0AAD7R3X5</accession>
<dbReference type="InterPro" id="IPR057073">
    <property type="entry name" value="EGF_integrin_2"/>
</dbReference>
<evidence type="ECO:0000256" key="7">
    <source>
        <dbReference type="ARBA" id="ARBA00022723"/>
    </source>
</evidence>
<evidence type="ECO:0000256" key="16">
    <source>
        <dbReference type="ARBA" id="ARBA00023037"/>
    </source>
</evidence>
<dbReference type="FunFam" id="3.30.1680.10:FF:000002">
    <property type="entry name" value="Integrin beta"/>
    <property type="match status" value="1"/>
</dbReference>
<dbReference type="InterPro" id="IPR036465">
    <property type="entry name" value="vWFA_dom_sf"/>
</dbReference>
<evidence type="ECO:0000256" key="4">
    <source>
        <dbReference type="ARBA" id="ARBA00022536"/>
    </source>
</evidence>
<feature type="disulfide bond" evidence="24">
    <location>
        <begin position="595"/>
        <end position="626"/>
    </location>
</feature>
<dbReference type="PIRSF" id="PIRSF002512">
    <property type="entry name" value="Integrin_B"/>
    <property type="match status" value="1"/>
</dbReference>
<feature type="disulfide bond" evidence="24">
    <location>
        <begin position="27"/>
        <end position="420"/>
    </location>
</feature>
<feature type="domain" description="Integrin beta subunit tail" evidence="31">
    <location>
        <begin position="568"/>
        <end position="655"/>
    </location>
</feature>
<comment type="caution">
    <text evidence="32">The sequence shown here is derived from an EMBL/GenBank/DDBJ whole genome shotgun (WGS) entry which is preliminary data.</text>
</comment>
<dbReference type="SUPFAM" id="SSF103575">
    <property type="entry name" value="Plexin repeat"/>
    <property type="match status" value="1"/>
</dbReference>
<dbReference type="GO" id="GO:0046872">
    <property type="term" value="F:metal ion binding"/>
    <property type="evidence" value="ECO:0007669"/>
    <property type="project" value="UniProtKB-KW"/>
</dbReference>
<dbReference type="Gene3D" id="1.20.5.100">
    <property type="entry name" value="Cytochrome c1, transmembrane anchor, C-terminal"/>
    <property type="match status" value="1"/>
</dbReference>
<evidence type="ECO:0000256" key="10">
    <source>
        <dbReference type="ARBA" id="ARBA00022837"/>
    </source>
</evidence>
<evidence type="ECO:0000313" key="33">
    <source>
        <dbReference type="Proteomes" id="UP001221898"/>
    </source>
</evidence>
<feature type="transmembrane region" description="Helical" evidence="26">
    <location>
        <begin position="656"/>
        <end position="678"/>
    </location>
</feature>
<dbReference type="GO" id="GO:0005925">
    <property type="term" value="C:focal adhesion"/>
    <property type="evidence" value="ECO:0007669"/>
    <property type="project" value="UniProtKB-ARBA"/>
</dbReference>
<feature type="disulfide bond" evidence="24">
    <location>
        <begin position="48"/>
        <end position="63"/>
    </location>
</feature>
<dbReference type="InterPro" id="IPR014836">
    <property type="entry name" value="Integrin_bsu_cyt_dom"/>
</dbReference>
<dbReference type="Gene3D" id="3.30.1680.10">
    <property type="entry name" value="ligand-binding face of the semaphorins, domain 2"/>
    <property type="match status" value="1"/>
</dbReference>
<evidence type="ECO:0000256" key="23">
    <source>
        <dbReference type="ARBA" id="ARBA00035630"/>
    </source>
</evidence>
<dbReference type="PRINTS" id="PR01186">
    <property type="entry name" value="INTEGRINB"/>
</dbReference>
<evidence type="ECO:0000259" key="29">
    <source>
        <dbReference type="SMART" id="SM00423"/>
    </source>
</evidence>
<keyword evidence="11" id="KW-0460">Magnesium</keyword>
<evidence type="ECO:0000256" key="12">
    <source>
        <dbReference type="ARBA" id="ARBA00022889"/>
    </source>
</evidence>
<feature type="disulfide bond" evidence="24">
    <location>
        <begin position="359"/>
        <end position="371"/>
    </location>
</feature>
<keyword evidence="18 24" id="KW-1015">Disulfide bond</keyword>
<dbReference type="InterPro" id="IPR016201">
    <property type="entry name" value="PSI"/>
</dbReference>
<dbReference type="Pfam" id="PF00362">
    <property type="entry name" value="Integrin_beta"/>
    <property type="match status" value="2"/>
</dbReference>
<dbReference type="SMART" id="SM01242">
    <property type="entry name" value="Integrin_B_tail"/>
    <property type="match status" value="1"/>
</dbReference>
<keyword evidence="12 25" id="KW-0130">Cell adhesion</keyword>
<keyword evidence="33" id="KW-1185">Reference proteome</keyword>
<feature type="disulfide bond" evidence="24">
    <location>
        <begin position="561"/>
        <end position="564"/>
    </location>
</feature>
<evidence type="ECO:0000259" key="31">
    <source>
        <dbReference type="SMART" id="SM01242"/>
    </source>
</evidence>
<dbReference type="SUPFAM" id="SSF69179">
    <property type="entry name" value="Integrin domains"/>
    <property type="match status" value="1"/>
</dbReference>
<dbReference type="InterPro" id="IPR015439">
    <property type="entry name" value="Integrin_b-2_sf"/>
</dbReference>
<dbReference type="SUPFAM" id="SSF69687">
    <property type="entry name" value="Integrin beta tail domain"/>
    <property type="match status" value="1"/>
</dbReference>
<dbReference type="GO" id="GO:0007160">
    <property type="term" value="P:cell-matrix adhesion"/>
    <property type="evidence" value="ECO:0007669"/>
    <property type="project" value="TreeGrafter"/>
</dbReference>